<comment type="caution">
    <text evidence="8">The sequence shown here is derived from an EMBL/GenBank/DDBJ whole genome shotgun (WGS) entry which is preliminary data.</text>
</comment>
<dbReference type="CDD" id="cd00610">
    <property type="entry name" value="OAT_like"/>
    <property type="match status" value="1"/>
</dbReference>
<dbReference type="InterPro" id="IPR015424">
    <property type="entry name" value="PyrdxlP-dep_Trfase"/>
</dbReference>
<dbReference type="NCBIfam" id="TIGR00709">
    <property type="entry name" value="dat"/>
    <property type="match status" value="1"/>
</dbReference>
<evidence type="ECO:0000256" key="1">
    <source>
        <dbReference type="ARBA" id="ARBA00001933"/>
    </source>
</evidence>
<organism evidence="8 9">
    <name type="scientific">Halomarina oriensis</name>
    <dbReference type="NCBI Taxonomy" id="671145"/>
    <lineage>
        <taxon>Archaea</taxon>
        <taxon>Methanobacteriati</taxon>
        <taxon>Methanobacteriota</taxon>
        <taxon>Stenosarchaea group</taxon>
        <taxon>Halobacteria</taxon>
        <taxon>Halobacteriales</taxon>
        <taxon>Natronomonadaceae</taxon>
        <taxon>Halomarina</taxon>
    </lineage>
</organism>
<dbReference type="PANTHER" id="PTHR43552:SF1">
    <property type="entry name" value="DIAMINOBUTYRATE--2-OXOGLUTARATE AMINOTRANSFERASE"/>
    <property type="match status" value="1"/>
</dbReference>
<evidence type="ECO:0000256" key="5">
    <source>
        <dbReference type="ARBA" id="ARBA00022898"/>
    </source>
</evidence>
<accession>A0A6B0GPB9</accession>
<dbReference type="Gene3D" id="3.90.1150.10">
    <property type="entry name" value="Aspartate Aminotransferase, domain 1"/>
    <property type="match status" value="1"/>
</dbReference>
<gene>
    <name evidence="8" type="ORF">GQS65_12775</name>
</gene>
<evidence type="ECO:0000256" key="4">
    <source>
        <dbReference type="ARBA" id="ARBA00022679"/>
    </source>
</evidence>
<dbReference type="InterPro" id="IPR015421">
    <property type="entry name" value="PyrdxlP-dep_Trfase_major"/>
</dbReference>
<dbReference type="RefSeq" id="WP_368280129.1">
    <property type="nucleotide sequence ID" value="NZ_WSZK01000021.1"/>
</dbReference>
<dbReference type="InterPro" id="IPR005814">
    <property type="entry name" value="Aminotrans_3"/>
</dbReference>
<sequence>MTDDSDRGAGRRSGDPSNERLVDRQASRESNARTYPRYLPMAVDHAEGVELVDVEGNRYYDCLAGAGSIPLGHNHPVVVDAIRAVLDDGRPTHTLDLTTPVRDAFLDTVLATLPEEFAENARVQFCSPAGTDAVEAALKLMQTSTGNRDVLAFRGAYHGMTAGSLALMGDTAPREHVEVPGNVHHLPYPYDYRPPLGIGGEAEHEALAAQTESLLSDPLSGVEDPAAMVLEPMQGEGGSIPSPDGWLREMRRITREHDVPLVLDEIQSGVGRTGTMYAFEHADVVPDAVLLSKAVGGGVPLSILVYHERYDEWAAGAHVGTFRGHQLGMAAGRAALEYIVEEDLPAHAADVGERLLDHLRESASGRPELADVRGRGLMLGVELVDTDAGADATGAHPPDSDLAVAVQRECFERGLVVERGGREGATVRFLPPLVVTSEEVDDIAERFEAGVAAALDG</sequence>
<reference evidence="8 9" key="1">
    <citation type="submission" date="2019-12" db="EMBL/GenBank/DDBJ databases">
        <title>Halocatena pleomorpha gen. nov. sp. nov., an extremely halophilic archaeon of family Halobacteriaceae isolated from saltpan soil.</title>
        <authorList>
            <person name="Pal Y."/>
            <person name="Verma A."/>
            <person name="Krishnamurthi S."/>
            <person name="Kumar P."/>
        </authorList>
    </citation>
    <scope>NUCLEOTIDE SEQUENCE [LARGE SCALE GENOMIC DNA]</scope>
    <source>
        <strain evidence="8 9">JCM 16495</strain>
    </source>
</reference>
<dbReference type="PIRSF" id="PIRSF000521">
    <property type="entry name" value="Transaminase_4ab_Lys_Orn"/>
    <property type="match status" value="1"/>
</dbReference>
<dbReference type="GO" id="GO:0030170">
    <property type="term" value="F:pyridoxal phosphate binding"/>
    <property type="evidence" value="ECO:0007669"/>
    <property type="project" value="InterPro"/>
</dbReference>
<protein>
    <submittedName>
        <fullName evidence="8">Diaminobutyrate--2-oxoglutarate transaminase family protein</fullName>
    </submittedName>
</protein>
<comment type="similarity">
    <text evidence="2 6">Belongs to the class-III pyridoxal-phosphate-dependent aminotransferase family.</text>
</comment>
<dbReference type="Pfam" id="PF00202">
    <property type="entry name" value="Aminotran_3"/>
    <property type="match status" value="1"/>
</dbReference>
<dbReference type="PANTHER" id="PTHR43552">
    <property type="entry name" value="DIAMINOBUTYRATE--2-OXOGLUTARATE AMINOTRANSFERASE"/>
    <property type="match status" value="1"/>
</dbReference>
<dbReference type="AlphaFoldDB" id="A0A6B0GPB9"/>
<keyword evidence="5 6" id="KW-0663">Pyridoxal phosphate</keyword>
<keyword evidence="4" id="KW-0808">Transferase</keyword>
<dbReference type="EMBL" id="WSZK01000021">
    <property type="protein sequence ID" value="MWG35347.1"/>
    <property type="molecule type" value="Genomic_DNA"/>
</dbReference>
<evidence type="ECO:0000313" key="8">
    <source>
        <dbReference type="EMBL" id="MWG35347.1"/>
    </source>
</evidence>
<dbReference type="InterPro" id="IPR015422">
    <property type="entry name" value="PyrdxlP-dep_Trfase_small"/>
</dbReference>
<keyword evidence="3" id="KW-0032">Aminotransferase</keyword>
<dbReference type="SUPFAM" id="SSF53383">
    <property type="entry name" value="PLP-dependent transferases"/>
    <property type="match status" value="1"/>
</dbReference>
<evidence type="ECO:0000256" key="7">
    <source>
        <dbReference type="SAM" id="MobiDB-lite"/>
    </source>
</evidence>
<evidence type="ECO:0000256" key="2">
    <source>
        <dbReference type="ARBA" id="ARBA00008954"/>
    </source>
</evidence>
<feature type="compositionally biased region" description="Basic and acidic residues" evidence="7">
    <location>
        <begin position="1"/>
        <end position="31"/>
    </location>
</feature>
<feature type="region of interest" description="Disordered" evidence="7">
    <location>
        <begin position="1"/>
        <end position="33"/>
    </location>
</feature>
<proteinExistence type="inferred from homology"/>
<evidence type="ECO:0000313" key="9">
    <source>
        <dbReference type="Proteomes" id="UP000451471"/>
    </source>
</evidence>
<dbReference type="PROSITE" id="PS00600">
    <property type="entry name" value="AA_TRANSFER_CLASS_3"/>
    <property type="match status" value="1"/>
</dbReference>
<evidence type="ECO:0000256" key="3">
    <source>
        <dbReference type="ARBA" id="ARBA00022576"/>
    </source>
</evidence>
<keyword evidence="9" id="KW-1185">Reference proteome</keyword>
<dbReference type="Proteomes" id="UP000451471">
    <property type="component" value="Unassembled WGS sequence"/>
</dbReference>
<name>A0A6B0GPB9_9EURY</name>
<dbReference type="GO" id="GO:0008483">
    <property type="term" value="F:transaminase activity"/>
    <property type="evidence" value="ECO:0007669"/>
    <property type="project" value="UniProtKB-KW"/>
</dbReference>
<evidence type="ECO:0000256" key="6">
    <source>
        <dbReference type="RuleBase" id="RU003560"/>
    </source>
</evidence>
<dbReference type="InterPro" id="IPR049704">
    <property type="entry name" value="Aminotrans_3_PPA_site"/>
</dbReference>
<comment type="cofactor">
    <cofactor evidence="1">
        <name>pyridoxal 5'-phosphate</name>
        <dbReference type="ChEBI" id="CHEBI:597326"/>
    </cofactor>
</comment>
<dbReference type="InterPro" id="IPR004637">
    <property type="entry name" value="Dat"/>
</dbReference>
<dbReference type="Gene3D" id="3.40.640.10">
    <property type="entry name" value="Type I PLP-dependent aspartate aminotransferase-like (Major domain)"/>
    <property type="match status" value="1"/>
</dbReference>